<comment type="caution">
    <text evidence="1">The sequence shown here is derived from an EMBL/GenBank/DDBJ whole genome shotgun (WGS) entry which is preliminary data.</text>
</comment>
<protein>
    <recommendedName>
        <fullName evidence="3">SbsA Ig-like domain-containing protein</fullName>
    </recommendedName>
</protein>
<gene>
    <name evidence="1" type="ORF">MPEBLZ_00624</name>
</gene>
<sequence>MFKKLGRKSILLLGFLIIAAVIFISVSASGDSATVTGVSSATANGTYTTGQTIAITITFSEPVNLTGYPEIQLETGTTDQQAIYSSGNGTDTLIFNYTVQAGDASNELDYVATGSLTTNGGTI</sequence>
<reference evidence="1 2" key="1">
    <citation type="submission" date="2015-09" db="EMBL/GenBank/DDBJ databases">
        <title>A metagenomics-based metabolic model of nitrate-dependent anaerobic oxidation of methane by Methanoperedens-like archaea.</title>
        <authorList>
            <person name="Arshad A."/>
            <person name="Speth D.R."/>
            <person name="De Graaf R.M."/>
            <person name="Op Den Camp H.J."/>
            <person name="Jetten M.S."/>
            <person name="Welte C.U."/>
        </authorList>
    </citation>
    <scope>NUCLEOTIDE SEQUENCE [LARGE SCALE GENOMIC DNA]</scope>
</reference>
<dbReference type="AlphaFoldDB" id="A0A0N8KRF6"/>
<name>A0A0N8KRF6_9EURY</name>
<dbReference type="Proteomes" id="UP000050360">
    <property type="component" value="Unassembled WGS sequence"/>
</dbReference>
<evidence type="ECO:0000313" key="2">
    <source>
        <dbReference type="Proteomes" id="UP000050360"/>
    </source>
</evidence>
<feature type="non-terminal residue" evidence="1">
    <location>
        <position position="123"/>
    </location>
</feature>
<evidence type="ECO:0008006" key="3">
    <source>
        <dbReference type="Google" id="ProtNLM"/>
    </source>
</evidence>
<organism evidence="1 2">
    <name type="scientific">Candidatus Methanoperedens nitratireducens</name>
    <dbReference type="NCBI Taxonomy" id="1392998"/>
    <lineage>
        <taxon>Archaea</taxon>
        <taxon>Methanobacteriati</taxon>
        <taxon>Methanobacteriota</taxon>
        <taxon>Stenosarchaea group</taxon>
        <taxon>Methanomicrobia</taxon>
        <taxon>Methanosarcinales</taxon>
        <taxon>ANME-2 cluster</taxon>
        <taxon>Candidatus Methanoperedentaceae</taxon>
        <taxon>Candidatus Methanoperedens</taxon>
    </lineage>
</organism>
<dbReference type="EMBL" id="LKCM01000055">
    <property type="protein sequence ID" value="KPQ44802.1"/>
    <property type="molecule type" value="Genomic_DNA"/>
</dbReference>
<accession>A0A0N8KRF6</accession>
<evidence type="ECO:0000313" key="1">
    <source>
        <dbReference type="EMBL" id="KPQ44802.1"/>
    </source>
</evidence>
<proteinExistence type="predicted"/>